<dbReference type="Proteomes" id="UP000272781">
    <property type="component" value="Unassembled WGS sequence"/>
</dbReference>
<dbReference type="AlphaFoldDB" id="A0AAJ4UXV8"/>
<reference evidence="1" key="3">
    <citation type="submission" date="2019-06" db="EMBL/GenBank/DDBJ databases">
        <title>A comparative analysis of the Nautiliaceae.</title>
        <authorList>
            <person name="Grosche A."/>
            <person name="Smedile F."/>
            <person name="Vetriani C."/>
        </authorList>
    </citation>
    <scope>NUCLEOTIDE SEQUENCE</scope>
    <source>
        <strain evidence="1">TB6</strain>
    </source>
</reference>
<sequence length="96" mass="10833">MARDIENMILSFGEIQEPHECVTIAYAGVRIESDRLYQDVYPTDGMKEVIIYLQQQAQDLEADGVKNIDVKVVTTTDNEGKEVVDFLGQGTIIRLK</sequence>
<reference evidence="4" key="1">
    <citation type="submission" date="2018-03" db="EMBL/GenBank/DDBJ databases">
        <title>A comparative analysis of the Nautiliaceae.</title>
        <authorList>
            <person name="Grosche A."/>
            <person name="Smedile F."/>
            <person name="Vetriani C."/>
        </authorList>
    </citation>
    <scope>NUCLEOTIDE SEQUENCE [LARGE SCALE GENOMIC DNA]</scope>
    <source>
        <strain evidence="4">TB6</strain>
    </source>
</reference>
<dbReference type="RefSeq" id="WP_123352424.1">
    <property type="nucleotide sequence ID" value="NZ_CP027432.2"/>
</dbReference>
<evidence type="ECO:0000313" key="1">
    <source>
        <dbReference type="EMBL" id="QCI27785.1"/>
    </source>
</evidence>
<evidence type="ECO:0000313" key="4">
    <source>
        <dbReference type="Proteomes" id="UP000298805"/>
    </source>
</evidence>
<name>A0AAJ4UXV8_9BACT</name>
<evidence type="ECO:0000313" key="2">
    <source>
        <dbReference type="EMBL" id="ROR40040.1"/>
    </source>
</evidence>
<protein>
    <recommendedName>
        <fullName evidence="5">Heavy-metal-binding</fullName>
    </recommendedName>
</protein>
<evidence type="ECO:0008006" key="5">
    <source>
        <dbReference type="Google" id="ProtNLM"/>
    </source>
</evidence>
<keyword evidence="4" id="KW-1185">Reference proteome</keyword>
<dbReference type="Proteomes" id="UP000298805">
    <property type="component" value="Chromosome"/>
</dbReference>
<dbReference type="EMBL" id="CP027432">
    <property type="protein sequence ID" value="QCI27785.1"/>
    <property type="molecule type" value="Genomic_DNA"/>
</dbReference>
<dbReference type="Gene3D" id="3.30.110.70">
    <property type="entry name" value="Hypothetical protein apc22750. Chain B"/>
    <property type="match status" value="1"/>
</dbReference>
<organism evidence="2 3">
    <name type="scientific">Caminibacter pacificus</name>
    <dbReference type="NCBI Taxonomy" id="1424653"/>
    <lineage>
        <taxon>Bacteria</taxon>
        <taxon>Pseudomonadati</taxon>
        <taxon>Campylobacterota</taxon>
        <taxon>Epsilonproteobacteria</taxon>
        <taxon>Nautiliales</taxon>
        <taxon>Nautiliaceae</taxon>
        <taxon>Caminibacter</taxon>
    </lineage>
</organism>
<evidence type="ECO:0000313" key="3">
    <source>
        <dbReference type="Proteomes" id="UP000272781"/>
    </source>
</evidence>
<reference evidence="2 3" key="2">
    <citation type="submission" date="2018-11" db="EMBL/GenBank/DDBJ databases">
        <title>Genomic Encyclopedia of Type Strains, Phase IV (KMG-IV): sequencing the most valuable type-strain genomes for metagenomic binning, comparative biology and taxonomic classification.</title>
        <authorList>
            <person name="Goeker M."/>
        </authorList>
    </citation>
    <scope>NUCLEOTIDE SEQUENCE [LARGE SCALE GENOMIC DNA]</scope>
    <source>
        <strain evidence="2 3">DSM 27783</strain>
    </source>
</reference>
<proteinExistence type="predicted"/>
<accession>A0AAJ4UXV8</accession>
<gene>
    <name evidence="1" type="ORF">C6V80_02030</name>
    <name evidence="2" type="ORF">EDC58_1022</name>
</gene>
<dbReference type="EMBL" id="RJVK01000002">
    <property type="protein sequence ID" value="ROR40040.1"/>
    <property type="molecule type" value="Genomic_DNA"/>
</dbReference>